<dbReference type="PANTHER" id="PTHR34353">
    <property type="entry name" value="CRISPR-ASSOCIATED ENDONUCLEASE CAS1 1"/>
    <property type="match status" value="1"/>
</dbReference>
<feature type="binding site" evidence="9">
    <location>
        <position position="153"/>
    </location>
    <ligand>
        <name>Mn(2+)</name>
        <dbReference type="ChEBI" id="CHEBI:29035"/>
    </ligand>
</feature>
<comment type="subunit">
    <text evidence="9">Homodimer, forms a heterotetramer with a Cas2 homodimer.</text>
</comment>
<dbReference type="GO" id="GO:0003677">
    <property type="term" value="F:DNA binding"/>
    <property type="evidence" value="ECO:0007669"/>
    <property type="project" value="UniProtKB-KW"/>
</dbReference>
<dbReference type="HAMAP" id="MF_01470">
    <property type="entry name" value="Cas1"/>
    <property type="match status" value="1"/>
</dbReference>
<dbReference type="InterPro" id="IPR042211">
    <property type="entry name" value="CRISPR-assoc_Cas1_N"/>
</dbReference>
<protein>
    <recommendedName>
        <fullName evidence="9">CRISPR-associated endonuclease Cas1</fullName>
        <ecNumber evidence="9">3.1.-.-</ecNumber>
    </recommendedName>
</protein>
<evidence type="ECO:0000256" key="3">
    <source>
        <dbReference type="ARBA" id="ARBA00022759"/>
    </source>
</evidence>
<keyword evidence="4 9" id="KW-0378">Hydrolase</keyword>
<dbReference type="InterPro" id="IPR042206">
    <property type="entry name" value="CRISPR-assoc_Cas1_C"/>
</dbReference>
<dbReference type="Proteomes" id="UP001065682">
    <property type="component" value="Unassembled WGS sequence"/>
</dbReference>
<evidence type="ECO:0000256" key="1">
    <source>
        <dbReference type="ARBA" id="ARBA00022722"/>
    </source>
</evidence>
<dbReference type="CDD" id="cd09634">
    <property type="entry name" value="Cas1_I-II-III"/>
    <property type="match status" value="1"/>
</dbReference>
<dbReference type="GO" id="GO:0004520">
    <property type="term" value="F:DNA endonuclease activity"/>
    <property type="evidence" value="ECO:0007669"/>
    <property type="project" value="InterPro"/>
</dbReference>
<organism evidence="10 11">
    <name type="scientific">Methanoculleus formosensis</name>
    <dbReference type="NCBI Taxonomy" id="2590886"/>
    <lineage>
        <taxon>Archaea</taxon>
        <taxon>Methanobacteriati</taxon>
        <taxon>Methanobacteriota</taxon>
        <taxon>Stenosarchaea group</taxon>
        <taxon>Methanomicrobia</taxon>
        <taxon>Methanomicrobiales</taxon>
        <taxon>Methanomicrobiaceae</taxon>
        <taxon>Methanoculleus</taxon>
    </lineage>
</organism>
<evidence type="ECO:0000313" key="11">
    <source>
        <dbReference type="Proteomes" id="UP001065682"/>
    </source>
</evidence>
<dbReference type="GO" id="GO:0043571">
    <property type="term" value="P:maintenance of CRISPR repeat elements"/>
    <property type="evidence" value="ECO:0007669"/>
    <property type="project" value="UniProtKB-UniRule"/>
</dbReference>
<dbReference type="EMBL" id="VHLL01000012">
    <property type="protein sequence ID" value="MCT8338312.1"/>
    <property type="molecule type" value="Genomic_DNA"/>
</dbReference>
<comment type="function">
    <text evidence="9">CRISPR (clustered regularly interspaced short palindromic repeat), is an adaptive immune system that provides protection against mobile genetic elements (viruses, transposable elements and conjugative plasmids). CRISPR clusters contain spacers, sequences complementary to antecedent mobile elements, and target invading nucleic acids. CRISPR clusters are transcribed and processed into CRISPR RNA (crRNA). Acts as a dsDNA endonuclease. Involved in the integration of spacer DNA into the CRISPR cassette.</text>
</comment>
<dbReference type="InterPro" id="IPR002729">
    <property type="entry name" value="CRISPR-assoc_Cas1"/>
</dbReference>
<keyword evidence="8 9" id="KW-0464">Manganese</keyword>
<keyword evidence="11" id="KW-1185">Reference proteome</keyword>
<comment type="caution">
    <text evidence="10">The sequence shown here is derived from an EMBL/GenBank/DDBJ whole genome shotgun (WGS) entry which is preliminary data.</text>
</comment>
<dbReference type="NCBIfam" id="TIGR00287">
    <property type="entry name" value="cas1"/>
    <property type="match status" value="1"/>
</dbReference>
<dbReference type="GO" id="GO:0046872">
    <property type="term" value="F:metal ion binding"/>
    <property type="evidence" value="ECO:0007669"/>
    <property type="project" value="UniProtKB-UniRule"/>
</dbReference>
<keyword evidence="2 9" id="KW-0479">Metal-binding</keyword>
<sequence>MFDDEVIYVSAQGNRIGLDGGRIVVTTADKQETVSSFPVEKVRTVNVFGNISVSTPFLASCGKTGMSVNYFTWYGKYVGSFVPEQNTIAEIRRCQASLGCEEALGIVRAIIGAKIRNSRTLLSRKKVRPPERLKVLEANVHSVNDMNQIRGIEGEAAALYFGCLDECLIEGWTFEKRTRRPPQDHINSLLSLTYAMMQNEVMSALRQYNLDPFIGVMHTDRHGRPALALDLIEEFRPIFCDAFAIRLVNQRILDHDDFTAENRLKEHALKKYLSHFDSYMKETFMHPKFRYTVTRRRAVVMQAILLRKAIVGEMKRYHPFVFLR</sequence>
<evidence type="ECO:0000256" key="8">
    <source>
        <dbReference type="ARBA" id="ARBA00023211"/>
    </source>
</evidence>
<dbReference type="Gene3D" id="3.100.10.20">
    <property type="entry name" value="CRISPR-associated endonuclease Cas1, N-terminal domain"/>
    <property type="match status" value="1"/>
</dbReference>
<accession>A0A9E4ZLI2</accession>
<evidence type="ECO:0000256" key="5">
    <source>
        <dbReference type="ARBA" id="ARBA00022842"/>
    </source>
</evidence>
<dbReference type="NCBIfam" id="TIGR04093">
    <property type="entry name" value="cas1_CYANO"/>
    <property type="match status" value="1"/>
</dbReference>
<keyword evidence="5 9" id="KW-0460">Magnesium</keyword>
<evidence type="ECO:0000256" key="4">
    <source>
        <dbReference type="ARBA" id="ARBA00022801"/>
    </source>
</evidence>
<reference evidence="10" key="1">
    <citation type="submission" date="2019-06" db="EMBL/GenBank/DDBJ databases">
        <title>Methanoculleus strain from Tamsui River, Taipei, Taiwan.</title>
        <authorList>
            <person name="You Y.-T."/>
            <person name="Chen S.-C."/>
            <person name="Lai S.-J."/>
            <person name="Lee Y.-C."/>
            <person name="Lai M.-C."/>
        </authorList>
    </citation>
    <scope>NUCLEOTIDE SEQUENCE</scope>
    <source>
        <strain evidence="10">Afa-1</strain>
    </source>
</reference>
<dbReference type="GO" id="GO:0016787">
    <property type="term" value="F:hydrolase activity"/>
    <property type="evidence" value="ECO:0007669"/>
    <property type="project" value="UniProtKB-KW"/>
</dbReference>
<feature type="binding site" evidence="9">
    <location>
        <position position="218"/>
    </location>
    <ligand>
        <name>Mn(2+)</name>
        <dbReference type="ChEBI" id="CHEBI:29035"/>
    </ligand>
</feature>
<feature type="binding site" evidence="9">
    <location>
        <position position="233"/>
    </location>
    <ligand>
        <name>Mn(2+)</name>
        <dbReference type="ChEBI" id="CHEBI:29035"/>
    </ligand>
</feature>
<comment type="similarity">
    <text evidence="9">Belongs to the CRISPR-associated endonuclease Cas1 family.</text>
</comment>
<dbReference type="InterPro" id="IPR050646">
    <property type="entry name" value="Cas1"/>
</dbReference>
<dbReference type="PANTHER" id="PTHR34353:SF2">
    <property type="entry name" value="CRISPR-ASSOCIATED ENDONUCLEASE CAS1 1"/>
    <property type="match status" value="1"/>
</dbReference>
<gene>
    <name evidence="10" type="primary">cas1d</name>
    <name evidence="9" type="synonym">cas1</name>
    <name evidence="10" type="ORF">FKB36_12655</name>
</gene>
<keyword evidence="3 9" id="KW-0255">Endonuclease</keyword>
<keyword evidence="1 9" id="KW-0540">Nuclease</keyword>
<name>A0A9E4ZLI2_9EURY</name>
<dbReference type="GO" id="GO:0051607">
    <property type="term" value="P:defense response to virus"/>
    <property type="evidence" value="ECO:0007669"/>
    <property type="project" value="UniProtKB-UniRule"/>
</dbReference>
<evidence type="ECO:0000256" key="2">
    <source>
        <dbReference type="ARBA" id="ARBA00022723"/>
    </source>
</evidence>
<keyword evidence="7 9" id="KW-0238">DNA-binding</keyword>
<dbReference type="Gene3D" id="1.20.120.920">
    <property type="entry name" value="CRISPR-associated endonuclease Cas1, C-terminal domain"/>
    <property type="match status" value="1"/>
</dbReference>
<dbReference type="EC" id="3.1.-.-" evidence="9"/>
<evidence type="ECO:0000256" key="6">
    <source>
        <dbReference type="ARBA" id="ARBA00023118"/>
    </source>
</evidence>
<dbReference type="Pfam" id="PF01867">
    <property type="entry name" value="Cas_Cas1"/>
    <property type="match status" value="1"/>
</dbReference>
<dbReference type="AlphaFoldDB" id="A0A9E4ZLI2"/>
<proteinExistence type="inferred from homology"/>
<dbReference type="InterPro" id="IPR023843">
    <property type="entry name" value="CRISPR-assoc_Cas1_cyanobact"/>
</dbReference>
<evidence type="ECO:0000256" key="9">
    <source>
        <dbReference type="HAMAP-Rule" id="MF_01470"/>
    </source>
</evidence>
<comment type="cofactor">
    <cofactor evidence="9">
        <name>Mg(2+)</name>
        <dbReference type="ChEBI" id="CHEBI:18420"/>
    </cofactor>
    <cofactor evidence="9">
        <name>Mn(2+)</name>
        <dbReference type="ChEBI" id="CHEBI:29035"/>
    </cofactor>
</comment>
<evidence type="ECO:0000313" key="10">
    <source>
        <dbReference type="EMBL" id="MCT8338312.1"/>
    </source>
</evidence>
<keyword evidence="6 9" id="KW-0051">Antiviral defense</keyword>
<evidence type="ECO:0000256" key="7">
    <source>
        <dbReference type="ARBA" id="ARBA00023125"/>
    </source>
</evidence>